<dbReference type="EMBL" id="BDGG01000011">
    <property type="protein sequence ID" value="GAV04770.1"/>
    <property type="molecule type" value="Genomic_DNA"/>
</dbReference>
<dbReference type="OrthoDB" id="5959761at2759"/>
<evidence type="ECO:0000313" key="5">
    <source>
        <dbReference type="EMBL" id="GAV04770.1"/>
    </source>
</evidence>
<name>A0A1D1VTC0_RAMVA</name>
<dbReference type="GO" id="GO:0005634">
    <property type="term" value="C:nucleus"/>
    <property type="evidence" value="ECO:0007669"/>
    <property type="project" value="TreeGrafter"/>
</dbReference>
<evidence type="ECO:0000313" key="6">
    <source>
        <dbReference type="Proteomes" id="UP000186922"/>
    </source>
</evidence>
<dbReference type="AlphaFoldDB" id="A0A1D1VTC0"/>
<dbReference type="GO" id="GO:0005737">
    <property type="term" value="C:cytoplasm"/>
    <property type="evidence" value="ECO:0007669"/>
    <property type="project" value="TreeGrafter"/>
</dbReference>
<dbReference type="InterPro" id="IPR016181">
    <property type="entry name" value="Acyl_CoA_acyltransferase"/>
</dbReference>
<dbReference type="GO" id="GO:0008073">
    <property type="term" value="F:ornithine decarboxylase inhibitor activity"/>
    <property type="evidence" value="ECO:0007669"/>
    <property type="project" value="InterPro"/>
</dbReference>
<keyword evidence="4" id="KW-0688">Ribosomal frameshifting</keyword>
<dbReference type="GO" id="GO:0045732">
    <property type="term" value="P:positive regulation of protein catabolic process"/>
    <property type="evidence" value="ECO:0007669"/>
    <property type="project" value="TreeGrafter"/>
</dbReference>
<evidence type="ECO:0000256" key="1">
    <source>
        <dbReference type="ARBA" id="ARBA00008796"/>
    </source>
</evidence>
<feature type="non-terminal residue" evidence="5">
    <location>
        <position position="1"/>
    </location>
</feature>
<comment type="similarity">
    <text evidence="1">Belongs to the ODC antizyme family.</text>
</comment>
<dbReference type="GO" id="GO:0075523">
    <property type="term" value="P:viral translational frameshifting"/>
    <property type="evidence" value="ECO:0007669"/>
    <property type="project" value="UniProtKB-KW"/>
</dbReference>
<dbReference type="InterPro" id="IPR038581">
    <property type="entry name" value="ODC_AZ_sf"/>
</dbReference>
<dbReference type="STRING" id="947166.A0A1D1VTC0"/>
<evidence type="ECO:0000256" key="4">
    <source>
        <dbReference type="ARBA" id="ARBA00022758"/>
    </source>
</evidence>
<dbReference type="PANTHER" id="PTHR10279:SF10">
    <property type="entry name" value="ORNITHINE DECARBOXYLASE ANTIZYME"/>
    <property type="match status" value="1"/>
</dbReference>
<gene>
    <name evidence="5" type="primary">RvY_14996-0</name>
    <name evidence="5" type="synonym">RvY_14996.0</name>
    <name evidence="5" type="ORF">RvY_14996</name>
</gene>
<sequence>PIGDPSGVFDVPCTVVLSEGNGVGKEKSSVGKKNIKGLHHTEKAPSSSNVSAAVHIQFKYKLTDNLEGVWSTVLYGKSLYVHIPTSTNGEGSKDSFIRLLEFAEEHLRCSNVVVFFQQERPDAASWMRALRFCGFTLLPPKHPLRPDNAGFHYMNYIID</sequence>
<reference evidence="5 6" key="1">
    <citation type="journal article" date="2016" name="Nat. Commun.">
        <title>Extremotolerant tardigrade genome and improved radiotolerance of human cultured cells by tardigrade-unique protein.</title>
        <authorList>
            <person name="Hashimoto T."/>
            <person name="Horikawa D.D."/>
            <person name="Saito Y."/>
            <person name="Kuwahara H."/>
            <person name="Kozuka-Hata H."/>
            <person name="Shin-I T."/>
            <person name="Minakuchi Y."/>
            <person name="Ohishi K."/>
            <person name="Motoyama A."/>
            <person name="Aizu T."/>
            <person name="Enomoto A."/>
            <person name="Kondo K."/>
            <person name="Tanaka S."/>
            <person name="Hara Y."/>
            <person name="Koshikawa S."/>
            <person name="Sagara H."/>
            <person name="Miura T."/>
            <person name="Yokobori S."/>
            <person name="Miyagawa K."/>
            <person name="Suzuki Y."/>
            <person name="Kubo T."/>
            <person name="Oyama M."/>
            <person name="Kohara Y."/>
            <person name="Fujiyama A."/>
            <person name="Arakawa K."/>
            <person name="Katayama T."/>
            <person name="Toyoda A."/>
            <person name="Kunieda T."/>
        </authorList>
    </citation>
    <scope>NUCLEOTIDE SEQUENCE [LARGE SCALE GENOMIC DNA]</scope>
    <source>
        <strain evidence="5 6">YOKOZUNA-1</strain>
    </source>
</reference>
<protein>
    <recommendedName>
        <fullName evidence="3">Ornithine decarboxylase antizyme</fullName>
    </recommendedName>
</protein>
<dbReference type="InterPro" id="IPR002993">
    <property type="entry name" value="ODC_AZ"/>
</dbReference>
<comment type="caution">
    <text evidence="5">The sequence shown here is derived from an EMBL/GenBank/DDBJ whole genome shotgun (WGS) entry which is preliminary data.</text>
</comment>
<dbReference type="PROSITE" id="PS01337">
    <property type="entry name" value="ODC_AZ"/>
    <property type="match status" value="1"/>
</dbReference>
<dbReference type="Gene3D" id="3.40.630.60">
    <property type="match status" value="1"/>
</dbReference>
<keyword evidence="6" id="KW-1185">Reference proteome</keyword>
<dbReference type="Proteomes" id="UP000186922">
    <property type="component" value="Unassembled WGS sequence"/>
</dbReference>
<accession>A0A1D1VTC0</accession>
<dbReference type="SUPFAM" id="SSF55729">
    <property type="entry name" value="Acyl-CoA N-acyltransferases (Nat)"/>
    <property type="match status" value="1"/>
</dbReference>
<evidence type="ECO:0000256" key="2">
    <source>
        <dbReference type="ARBA" id="ARBA00011836"/>
    </source>
</evidence>
<dbReference type="PANTHER" id="PTHR10279">
    <property type="entry name" value="ORNITHINE DECARBOXYLASE ANTIZYME"/>
    <property type="match status" value="1"/>
</dbReference>
<dbReference type="Pfam" id="PF02100">
    <property type="entry name" value="ODC_AZ"/>
    <property type="match status" value="1"/>
</dbReference>
<proteinExistence type="inferred from homology"/>
<comment type="subunit">
    <text evidence="2">Interacts with ODC1 and thereby sterically blocks ODC homodimerization.</text>
</comment>
<organism evidence="5 6">
    <name type="scientific">Ramazzottius varieornatus</name>
    <name type="common">Water bear</name>
    <name type="synonym">Tardigrade</name>
    <dbReference type="NCBI Taxonomy" id="947166"/>
    <lineage>
        <taxon>Eukaryota</taxon>
        <taxon>Metazoa</taxon>
        <taxon>Ecdysozoa</taxon>
        <taxon>Tardigrada</taxon>
        <taxon>Eutardigrada</taxon>
        <taxon>Parachela</taxon>
        <taxon>Hypsibioidea</taxon>
        <taxon>Ramazzottiidae</taxon>
        <taxon>Ramazzottius</taxon>
    </lineage>
</organism>
<evidence type="ECO:0000256" key="3">
    <source>
        <dbReference type="ARBA" id="ARBA00017712"/>
    </source>
</evidence>